<dbReference type="Pfam" id="PF05971">
    <property type="entry name" value="Methyltransf_10"/>
    <property type="match status" value="1"/>
</dbReference>
<evidence type="ECO:0000313" key="5">
    <source>
        <dbReference type="Proteomes" id="UP000022910"/>
    </source>
</evidence>
<feature type="compositionally biased region" description="Basic and acidic residues" evidence="3">
    <location>
        <begin position="17"/>
        <end position="30"/>
    </location>
</feature>
<organism evidence="4 5">
    <name type="scientific">Rhizophagus irregularis (strain DAOM 197198w)</name>
    <name type="common">Glomus intraradices</name>
    <dbReference type="NCBI Taxonomy" id="1432141"/>
    <lineage>
        <taxon>Eukaryota</taxon>
        <taxon>Fungi</taxon>
        <taxon>Fungi incertae sedis</taxon>
        <taxon>Mucoromycota</taxon>
        <taxon>Glomeromycotina</taxon>
        <taxon>Glomeromycetes</taxon>
        <taxon>Glomerales</taxon>
        <taxon>Glomeraceae</taxon>
        <taxon>Rhizophagus</taxon>
    </lineage>
</organism>
<protein>
    <recommendedName>
        <fullName evidence="6">U6 small nuclear RNA (adenine-(43)-N(6))-methyltransferase</fullName>
    </recommendedName>
</protein>
<dbReference type="EMBL" id="JEMT01012464">
    <property type="protein sequence ID" value="EXX75309.1"/>
    <property type="molecule type" value="Genomic_DNA"/>
</dbReference>
<dbReference type="SUPFAM" id="SSF53335">
    <property type="entry name" value="S-adenosyl-L-methionine-dependent methyltransferases"/>
    <property type="match status" value="1"/>
</dbReference>
<dbReference type="GO" id="GO:0005634">
    <property type="term" value="C:nucleus"/>
    <property type="evidence" value="ECO:0007669"/>
    <property type="project" value="TreeGrafter"/>
</dbReference>
<dbReference type="PANTHER" id="PTHR13393">
    <property type="entry name" value="SAM-DEPENDENT METHYLTRANSFERASE"/>
    <property type="match status" value="1"/>
</dbReference>
<dbReference type="PANTHER" id="PTHR13393:SF0">
    <property type="entry name" value="RNA N6-ADENOSINE-METHYLTRANSFERASE METTL16"/>
    <property type="match status" value="1"/>
</dbReference>
<reference evidence="4 5" key="1">
    <citation type="submission" date="2014-02" db="EMBL/GenBank/DDBJ databases">
        <title>Single nucleus genome sequencing reveals high similarity among nuclei of an endomycorrhizal fungus.</title>
        <authorList>
            <person name="Lin K."/>
            <person name="Geurts R."/>
            <person name="Zhang Z."/>
            <person name="Limpens E."/>
            <person name="Saunders D.G."/>
            <person name="Mu D."/>
            <person name="Pang E."/>
            <person name="Cao H."/>
            <person name="Cha H."/>
            <person name="Lin T."/>
            <person name="Zhou Q."/>
            <person name="Shang Y."/>
            <person name="Li Y."/>
            <person name="Ivanov S."/>
            <person name="Sharma T."/>
            <person name="Velzen R.V."/>
            <person name="Ruijter N.D."/>
            <person name="Aanen D.K."/>
            <person name="Win J."/>
            <person name="Kamoun S."/>
            <person name="Bisseling T."/>
            <person name="Huang S."/>
        </authorList>
    </citation>
    <scope>NUCLEOTIDE SEQUENCE [LARGE SCALE GENOMIC DNA]</scope>
    <source>
        <strain evidence="5">DAOM197198w</strain>
    </source>
</reference>
<evidence type="ECO:0000256" key="3">
    <source>
        <dbReference type="SAM" id="MobiDB-lite"/>
    </source>
</evidence>
<dbReference type="GO" id="GO:0070475">
    <property type="term" value="P:rRNA base methylation"/>
    <property type="evidence" value="ECO:0007669"/>
    <property type="project" value="TreeGrafter"/>
</dbReference>
<dbReference type="HOGENOM" id="CLU_027534_0_1_1"/>
<feature type="region of interest" description="Disordered" evidence="3">
    <location>
        <begin position="1"/>
        <end position="47"/>
    </location>
</feature>
<gene>
    <name evidence="4" type="ORF">RirG_042910</name>
</gene>
<evidence type="ECO:0000313" key="4">
    <source>
        <dbReference type="EMBL" id="EXX75309.1"/>
    </source>
</evidence>
<dbReference type="Gene3D" id="3.40.50.150">
    <property type="entry name" value="Vaccinia Virus protein VP39"/>
    <property type="match status" value="1"/>
</dbReference>
<keyword evidence="1" id="KW-0489">Methyltransferase</keyword>
<comment type="caution">
    <text evidence="4">The sequence shown here is derived from an EMBL/GenBank/DDBJ whole genome shotgun (WGS) entry which is preliminary data.</text>
</comment>
<evidence type="ECO:0000256" key="1">
    <source>
        <dbReference type="ARBA" id="ARBA00022603"/>
    </source>
</evidence>
<dbReference type="Proteomes" id="UP000022910">
    <property type="component" value="Unassembled WGS sequence"/>
</dbReference>
<evidence type="ECO:0008006" key="6">
    <source>
        <dbReference type="Google" id="ProtNLM"/>
    </source>
</evidence>
<dbReference type="InterPro" id="IPR029063">
    <property type="entry name" value="SAM-dependent_MTases_sf"/>
</dbReference>
<dbReference type="InterPro" id="IPR010286">
    <property type="entry name" value="METTL16/RlmF"/>
</dbReference>
<name>A0A015L6K9_RHIIW</name>
<dbReference type="GO" id="GO:0008168">
    <property type="term" value="F:methyltransferase activity"/>
    <property type="evidence" value="ECO:0007669"/>
    <property type="project" value="UniProtKB-KW"/>
</dbReference>
<accession>A0A015L6K9</accession>
<dbReference type="OMA" id="HQGRYDF"/>
<sequence length="481" mass="55344">MPRNRHKDKFSLNAKSAPKELLGKRSHSESTESDLFSPNKMHPRNKYKDNPPDFSVLAFKYPSFYPFVNYSKEGKPYIDYKNPEAARELTYCLLREDFNLFLDIPLDTLCPPIPSRLNYIHWIEDLISSTESHEELGKNTVHGIDIGTGASCIYPLLGCTLNKNWVFLATDIDKKAVKYAKDNVHRNNLDDKITVRRNKTDKKILLNENMIKDTTIKFSFCMCNPPFYENQEQYEKGVESKITSSHSVCTGSSNEMFTPGGEFQFIKDILEESLILRTKIRWYTSKIGRLETVNKIVCELKKSGIDNYVVTEFCQGLTRRWGIGWSFGSQRPTFSGSQPVSKKLRRAAPPKSEFSVVLPTNVGEIFKFLRNLFDELEVTGQWNEESNTFYGSAQINTWSRAARRAKAKTEAQKTPITQKAGDENLFEFTCNLEPEPLDVSISNTRVIISWTNGKDRNIFESFYLHIKKRLEQEFNDKTASL</sequence>
<proteinExistence type="predicted"/>
<keyword evidence="2" id="KW-0808">Transferase</keyword>
<keyword evidence="5" id="KW-1185">Reference proteome</keyword>
<dbReference type="STRING" id="1432141.A0A015L6K9"/>
<dbReference type="AlphaFoldDB" id="A0A015L6K9"/>
<dbReference type="OrthoDB" id="514248at2759"/>
<evidence type="ECO:0000256" key="2">
    <source>
        <dbReference type="ARBA" id="ARBA00022679"/>
    </source>
</evidence>